<dbReference type="InterPro" id="IPR027417">
    <property type="entry name" value="P-loop_NTPase"/>
</dbReference>
<keyword evidence="3" id="KW-0175">Coiled coil</keyword>
<feature type="coiled-coil region" evidence="3">
    <location>
        <begin position="108"/>
        <end position="135"/>
    </location>
</feature>
<proteinExistence type="predicted"/>
<dbReference type="CDD" id="cd07216">
    <property type="entry name" value="Pat17_PNPLA8_PNPLA9_like3"/>
    <property type="match status" value="1"/>
</dbReference>
<dbReference type="EMBL" id="VCHE01000074">
    <property type="protein sequence ID" value="KAB2572640.1"/>
    <property type="molecule type" value="Genomic_DNA"/>
</dbReference>
<feature type="short sequence motif" description="GXSXG" evidence="2">
    <location>
        <begin position="807"/>
        <end position="811"/>
    </location>
</feature>
<comment type="caution">
    <text evidence="2">Lacks conserved residue(s) required for the propagation of feature annotation.</text>
</comment>
<dbReference type="InterPro" id="IPR054289">
    <property type="entry name" value="DUF7025"/>
</dbReference>
<dbReference type="PROSITE" id="PS51635">
    <property type="entry name" value="PNPLA"/>
    <property type="match status" value="1"/>
</dbReference>
<feature type="coiled-coil region" evidence="3">
    <location>
        <begin position="267"/>
        <end position="331"/>
    </location>
</feature>
<evidence type="ECO:0000256" key="2">
    <source>
        <dbReference type="PROSITE-ProRule" id="PRU01161"/>
    </source>
</evidence>
<dbReference type="Gene3D" id="3.40.1090.10">
    <property type="entry name" value="Cytosolic phospholipase A2 catalytic domain"/>
    <property type="match status" value="1"/>
</dbReference>
<feature type="compositionally biased region" description="Low complexity" evidence="4">
    <location>
        <begin position="1210"/>
        <end position="1229"/>
    </location>
</feature>
<gene>
    <name evidence="6" type="primary">PATA3</name>
    <name evidence="6" type="ORF">DBV05_g8730</name>
</gene>
<dbReference type="GO" id="GO:0046486">
    <property type="term" value="P:glycerolipid metabolic process"/>
    <property type="evidence" value="ECO:0007669"/>
    <property type="project" value="UniProtKB-ARBA"/>
</dbReference>
<dbReference type="OrthoDB" id="6612291at2759"/>
<feature type="compositionally biased region" description="Basic and acidic residues" evidence="4">
    <location>
        <begin position="1230"/>
        <end position="1239"/>
    </location>
</feature>
<dbReference type="Pfam" id="PF22942">
    <property type="entry name" value="DUF7025"/>
    <property type="match status" value="1"/>
</dbReference>
<dbReference type="SUPFAM" id="SSF52540">
    <property type="entry name" value="P-loop containing nucleoside triphosphate hydrolases"/>
    <property type="match status" value="1"/>
</dbReference>
<dbReference type="SUPFAM" id="SSF52151">
    <property type="entry name" value="FabD/lysophospholipase-like"/>
    <property type="match status" value="1"/>
</dbReference>
<dbReference type="PANTHER" id="PTHR46411">
    <property type="entry name" value="FAMILY ATPASE, PUTATIVE-RELATED"/>
    <property type="match status" value="1"/>
</dbReference>
<evidence type="ECO:0000259" key="5">
    <source>
        <dbReference type="PROSITE" id="PS51635"/>
    </source>
</evidence>
<feature type="domain" description="PNPLA" evidence="5">
    <location>
        <begin position="767"/>
        <end position="959"/>
    </location>
</feature>
<organism evidence="6 7">
    <name type="scientific">Lasiodiplodia theobromae</name>
    <dbReference type="NCBI Taxonomy" id="45133"/>
    <lineage>
        <taxon>Eukaryota</taxon>
        <taxon>Fungi</taxon>
        <taxon>Dikarya</taxon>
        <taxon>Ascomycota</taxon>
        <taxon>Pezizomycotina</taxon>
        <taxon>Dothideomycetes</taxon>
        <taxon>Dothideomycetes incertae sedis</taxon>
        <taxon>Botryosphaeriales</taxon>
        <taxon>Botryosphaeriaceae</taxon>
        <taxon>Lasiodiplodia</taxon>
    </lineage>
</organism>
<feature type="short sequence motif" description="GXGXXG" evidence="2">
    <location>
        <begin position="771"/>
        <end position="776"/>
    </location>
</feature>
<dbReference type="Gene3D" id="3.40.50.300">
    <property type="entry name" value="P-loop containing nucleotide triphosphate hydrolases"/>
    <property type="match status" value="1"/>
</dbReference>
<evidence type="ECO:0000256" key="1">
    <source>
        <dbReference type="ARBA" id="ARBA00023098"/>
    </source>
</evidence>
<evidence type="ECO:0000313" key="6">
    <source>
        <dbReference type="EMBL" id="KAB2572640.1"/>
    </source>
</evidence>
<comment type="caution">
    <text evidence="6">The sequence shown here is derived from an EMBL/GenBank/DDBJ whole genome shotgun (WGS) entry which is preliminary data.</text>
</comment>
<evidence type="ECO:0000256" key="3">
    <source>
        <dbReference type="SAM" id="Coils"/>
    </source>
</evidence>
<evidence type="ECO:0000313" key="7">
    <source>
        <dbReference type="Proteomes" id="UP000325902"/>
    </source>
</evidence>
<dbReference type="Proteomes" id="UP000325902">
    <property type="component" value="Unassembled WGS sequence"/>
</dbReference>
<evidence type="ECO:0000256" key="4">
    <source>
        <dbReference type="SAM" id="MobiDB-lite"/>
    </source>
</evidence>
<dbReference type="InterPro" id="IPR002641">
    <property type="entry name" value="PNPLA_dom"/>
</dbReference>
<keyword evidence="1" id="KW-0443">Lipid metabolism</keyword>
<name>A0A5N5D5R1_9PEZI</name>
<feature type="region of interest" description="Disordered" evidence="4">
    <location>
        <begin position="1192"/>
        <end position="1263"/>
    </location>
</feature>
<accession>A0A5N5D5R1</accession>
<dbReference type="PANTHER" id="PTHR46411:SF2">
    <property type="entry name" value="AAA+ ATPASE DOMAIN-CONTAINING PROTEIN"/>
    <property type="match status" value="1"/>
</dbReference>
<feature type="compositionally biased region" description="Low complexity" evidence="4">
    <location>
        <begin position="1254"/>
        <end position="1263"/>
    </location>
</feature>
<protein>
    <submittedName>
        <fullName evidence="6">Patatin group A-3</fullName>
    </submittedName>
</protein>
<dbReference type="InterPro" id="IPR016035">
    <property type="entry name" value="Acyl_Trfase/lysoPLipase"/>
</dbReference>
<keyword evidence="7" id="KW-1185">Reference proteome</keyword>
<dbReference type="Pfam" id="PF01734">
    <property type="entry name" value="Patatin"/>
    <property type="match status" value="1"/>
</dbReference>
<sequence>MVTGEIQTVVVPANPSVINFRLNQIGIDLRKEYPDAPMFGGSNVDLLELPLFIQNLRQKLLWDKEMYPTEQDQIAYALGRLHVEERSYFAEYVNDDGSIRLDSFDDFIKILSEKHNESERAIESLKSTIALLESKLKEKEPESKRQEIRPGLHVDSWPVFKQFVEGNPPAAIQALAGKPKLYWQKSADETKPFSVDSEARVPLEVWEEKWRSGREIPERVRINSIDLIRALRDVSEGEWAVFDAPDNQLENPSVVFLRPYRFFWHYRENIIKKKDELEEKIRWLETTTEIFGSNAVEPEESSQEKETQEELQQTRKLLEDLKSLIRFIETAVTPVARKYRDRENPPQTITFWDLWYLFRPGEVVISRGSNEEDAHALSREDDRTSGPTAWKILDVTNGRPRLSPGISEEDEYMQTGKIFNAFEIQCYRVGFSGTNMGPTVNSFSISHFEGEREINSLRLVPLRCAKDREKLQQQLESIAYKFISVTKPPFCHQMYTGKKYTRCANGAESDPAVEGLGSTPKHIQGSVIVDFASAFKEDARWTPFLGFLDPLAADPVEFTETWPFNVWRAKEENESSKIEGEKKAERQPYRRTIYDEHIYNDSHVNRTIRLKLVSDDPFLSEFQRSSEDECITVEDFEKKFFTDNKLILPETVCAFILDHEADVVLVERGRDQFKENEVCSVFLRKLEYYQGVLFLTTNRVGHIDEAIKSRIHLALHYPNLSEDVMEELIRNTLQRLKSSPEYKSRLDVNIRDIVRQCMKFIREKMNLNLDGGGVRGLSSLLILEKLMLQIDEKNPPKPCDYFDMIGGTSTGGLIAIMLGRLHMDVSTCIEAYNNLMETVFAEEGTHGYDSNQKMQARFDTEALERGIKDLLRGKEDEPFREELPRCKVFVCATSAQNRKSVLFTNYPRSKGTPKDAKIWEAARATSAEPTFFERIQIGRFKQAFLSGSTGANNPVNHLWSEAEQQWGQPLAKSINCLVSIGTGEPTSKAFGSFLPEVWSTLEAISRDAESSARHFLDNHLELTNDPLRYFRFNVTAGLGDVGLEEYKDIPLIASATDEYFEDREIHMKVEQLRALLEKTERNIINILVERSAVGRDIRRSGSPLPQWIAEQQGQSDRLFSAQRSSSPSVIAATTPVMLGVEPLAPWNQSIPSPQKESYLNLTPTNRHSAVQYESGSDTTPEYHSTEKVMQRLAESQVIKPQVASPSDEFSLLSLAPTSPSSESAESYPSTDKEWKHDQTNDEAPVDDESHNPSHESVSPSLSSATIRAQLQESLGTYTNVLAHDATPPAPTSVVNRGREERAQGVLLSSKFNISRFFSGAESSVRLIEDDMSLRKGGLSTDFVRYAIIDALKDEPATHVISYCCSTTLGATQDSSILKDMMRSLTLQLLEISDLAGFQSPDGFAADDIDSLYRLFNDVVSRSSNVRCFCIIDRWTALEGNAAEDEIARALEMLLQQTESSNHGSGKSFNLLFTDVRKCQGIRSKLSSGPNIFSVYDDTGRGFRRLARLSFQTKLRGLLVQAS</sequence>
<reference evidence="6 7" key="1">
    <citation type="journal article" date="2019" name="Sci. Rep.">
        <title>A multi-omics analysis of the grapevine pathogen Lasiodiplodia theobromae reveals that temperature affects the expression of virulence- and pathogenicity-related genes.</title>
        <authorList>
            <person name="Felix C."/>
            <person name="Meneses R."/>
            <person name="Goncalves M.F.M."/>
            <person name="Tilleman L."/>
            <person name="Duarte A.S."/>
            <person name="Jorrin-Novo J.V."/>
            <person name="Van de Peer Y."/>
            <person name="Deforce D."/>
            <person name="Van Nieuwerburgh F."/>
            <person name="Esteves A.C."/>
            <person name="Alves A."/>
        </authorList>
    </citation>
    <scope>NUCLEOTIDE SEQUENCE [LARGE SCALE GENOMIC DNA]</scope>
    <source>
        <strain evidence="6 7">LA-SOL3</strain>
    </source>
</reference>